<dbReference type="PRINTS" id="PR01341">
    <property type="entry name" value="SALSPVBPROT"/>
</dbReference>
<dbReference type="InterPro" id="IPR006530">
    <property type="entry name" value="YD"/>
</dbReference>
<evidence type="ECO:0000256" key="5">
    <source>
        <dbReference type="SAM" id="MobiDB-lite"/>
    </source>
</evidence>
<dbReference type="EMBL" id="CP012672">
    <property type="protein sequence ID" value="AUX35897.1"/>
    <property type="molecule type" value="Genomic_DNA"/>
</dbReference>
<evidence type="ECO:0000256" key="3">
    <source>
        <dbReference type="ARBA" id="ARBA00022729"/>
    </source>
</evidence>
<dbReference type="GO" id="GO:0005737">
    <property type="term" value="C:cytoplasm"/>
    <property type="evidence" value="ECO:0007669"/>
    <property type="project" value="InterPro"/>
</dbReference>
<evidence type="ECO:0000256" key="4">
    <source>
        <dbReference type="ARBA" id="ARBA00023026"/>
    </source>
</evidence>
<dbReference type="InterPro" id="IPR013517">
    <property type="entry name" value="FG-GAP"/>
</dbReference>
<dbReference type="RefSeq" id="WP_129578833.1">
    <property type="nucleotide sequence ID" value="NZ_CP012672.1"/>
</dbReference>
<gene>
    <name evidence="8" type="ORF">SOCE836_080990</name>
</gene>
<evidence type="ECO:0000256" key="2">
    <source>
        <dbReference type="ARBA" id="ARBA00022525"/>
    </source>
</evidence>
<keyword evidence="4" id="KW-0843">Virulence</keyword>
<accession>A0A4P2QZ80</accession>
<dbReference type="GO" id="GO:0005576">
    <property type="term" value="C:extracellular region"/>
    <property type="evidence" value="ECO:0007669"/>
    <property type="project" value="UniProtKB-SubCell"/>
</dbReference>
<dbReference type="InterPro" id="IPR022045">
    <property type="entry name" value="TcdB_toxin_mid/N"/>
</dbReference>
<feature type="region of interest" description="Disordered" evidence="5">
    <location>
        <begin position="1806"/>
        <end position="1828"/>
    </location>
</feature>
<keyword evidence="3" id="KW-0732">Signal</keyword>
<dbReference type="Pfam" id="PF12256">
    <property type="entry name" value="TcdB_toxin_midN"/>
    <property type="match status" value="1"/>
</dbReference>
<dbReference type="SUPFAM" id="SSF69318">
    <property type="entry name" value="Integrin alpha N-terminal domain"/>
    <property type="match status" value="1"/>
</dbReference>
<dbReference type="Gene3D" id="2.180.10.10">
    <property type="entry name" value="RHS repeat-associated core"/>
    <property type="match status" value="2"/>
</dbReference>
<dbReference type="InterPro" id="IPR022385">
    <property type="entry name" value="Rhs_assc_core"/>
</dbReference>
<sequence>MNAREPKKETTAAQAASPAAPDAGARGKSRDPASAARAGSGKDTEAPKGLPGAPKAPELPAPALPKGGGAIRGVDEKFSANPVTGTGSFSIPLPLSPGRAGFGPAMAVTYDSGAGNGPFGAGWQLSIPRIARKTDKGLPRYDDAHESDVFVLSGAEDLVPARSLDGAELDRYETEDERVIRYRPRVEGAFARIERREVKASGNVYWTATTPDNVTSVYGRSPEARIADPARPERIFSWLLEETRDDKGNVVAYAYKAEDLTGVARDEAAEGHRHAGRAAVANRYLKRVRYGNTVPGDAESSLFEVVFDYGEHDAEAPTPEESASWPVRQDPFSVYRAGFEIRTYRLCRRVLMFHRMSELGETPCLVRSLDLTYAENATLTRLATATQAGYVRDPQTQAYSREALPPIALAYSEPVIHREVKSLDPESLRGLPSGTMGAGRRWVDLDGEALPGVLIEEGEALYYKQNLGGGVLSPARPLPSRPAVLNGGQLLDVDGDGRKEMVVFERPVAGYFDRTDAGWAPFRPFASQPNVDWSDPNVRLIDLNGDGHEDILITGPDTFTWYPSLAKGGFDRPITIARPSDEERGPSLVFADAAQSIFLADMSGDGLVDLVRIRNGNVCYWPNLGHCRFGAKVQMGGSMRFDHEGRFDPKRIRLADVDGSGTTDIVYLHPDGVRFYANNAGNTLAAPVILPRLPDVSELAAVDVIDLLGSGTGCLVWASSLPGARPAVRYIDLLGSKKPHLLTSVANNLGRTTTVTYAPSTKFYLADRAAGRPWVTRLPFVVHVIERVEVFDAVSRHRFVTTYAYHHGDYDGVEREMRGFGMVEQRDTESFSAFSGTGFAPPAANADPELHLPPVLTKTWFHTGAWIEGSKISAQYESEYYAGDAGAVRLEDTVLPEGLSAVEMREACRALKGRPLRQEVYALDGSADEPRPYVVTESSYGIRRLQPLVGRAHAVFFAHPREALEYHYERNESDPRVAHALTLEVDNHGAVKRTAQIGYRRRAAWAEFPEQEQGKAALTEHDVVHLVPDEEGAYRIGVPTGSRTYELHGLPLGEEGVLAFQDVLDAADGAADLAYDGTPSGGFEKRLLQHTRTRYWSDDLMDPLPFGEIGSRALPYESYAKILTPSLITSVFGASVTSGVLAEGGYLQLSGDPDYWVSSGRAVPSAAHFYQPTAFVDPFGNTSQVVYDDPYRLLVTQVTDPLSNVVDAVPDYRVLAPRKLTDANGNVSEVRFDALGRVTLLAVMGKPGAGEGDTPEDPTVTFTYDIERFQSTGKPNVVHTRVREQHGAGNTRWLDTYTYSDGSGNEVLRKVNAEPGLAPERDGTGALVHDAQGDLVFSHATSRWVGTGRTVLDNKGNPVKQYEPFFSATYEYEDEVELVEWGVTPILRYDPLGRLIRTDLPNGTFSRVVFDAWKQTSHDPNDTVLESAWYAARQALAAGDPERRAANLAAAHAGTPAVSLLDALGRVFRVVADNGAEGQYVTQSTLDIEGQPLAITDARGNVAMQHRFGLGGQLLYQNSNDGGERRMLAGATGQRLRAWNGRGFAYRSSYDGLRRPTHEHVQLGSGSERAARRYVYGEAHPQATSLNLRGRPYQVYDGAGVVTSQAYDFKGNVLEASRRLRSDVHADADWSVLAGLTDVSAIATAAEPLLETESFGTQTAYDALNRPTSVTAPDASEVKPTYNEAGLLERVQARIRGAVAWTTFVDDIDYDAKGQRERIEYGNGTFTAYTYDPLTYRLTRLKTTRSSDSAVLQNLRYVYDPVGNIVEIGDSAQQTVFFNNDVVSPSAQYVYDAVYRLIEATGREHAGGLSDAPRDQNDLPIQSLPHPNDAQALRNYTEQYVYDAVGNLLRMVHQWVHQAGLGSWTRWYAYETANNRLTSTTGDPEHGPFRTYAHDAHGNMTSMPHIMALTWDENDQVRSTDLGGGGDVYYDYDAAGQRVRKVWEHSGLVEERIYLGGYEVYRRRNSSGLELERQTLHVMDGARRVAMVETKTVDTSGPFTVTPRVRYQLDNHLGSASLEVDGAGLVIGYEEYHPYGTTAYWSASSAAEVSKKRYRYTGKEKDEETGLYYHGARYYAPWLGRWTSADPKWGDGASLYRYGQCAPINWVDPSGADDEAWYNVTLGAVARHVLVPLVEAFAGGSAASAPTNVDEAAAAPKSQGYGEQAANVAIIVGGGRLIRGAGGAIVREVAGPAPGLIPRTVAGGLEGGATAVVAKASSDVTSGKSGSAGEYAEAAATGFTIGAGGQLIGSAVRAGTGAVKQRIGEKSTSPIPERPTGASGPKVEKGTHSERPYEPEKAGGPVRELSYQNVKITSKGIAAVEAHLERFGPDATREAAMVQRLKDILGKKIEPTGADLRFYTHELRESVRYRNLGQRTGQPANADAAYDLWNNAHTATLEDYGLKEGKGVLFHPTVEQKK</sequence>
<reference evidence="8 9" key="1">
    <citation type="submission" date="2015-09" db="EMBL/GenBank/DDBJ databases">
        <title>Sorangium comparison.</title>
        <authorList>
            <person name="Zaburannyi N."/>
            <person name="Bunk B."/>
            <person name="Overmann J."/>
            <person name="Mueller R."/>
        </authorList>
    </citation>
    <scope>NUCLEOTIDE SEQUENCE [LARGE SCALE GENOMIC DNA]</scope>
    <source>
        <strain evidence="8 9">So ce836</strain>
    </source>
</reference>
<evidence type="ECO:0000313" key="9">
    <source>
        <dbReference type="Proteomes" id="UP000295497"/>
    </source>
</evidence>
<dbReference type="Pfam" id="PF13517">
    <property type="entry name" value="FG-GAP_3"/>
    <property type="match status" value="1"/>
</dbReference>
<dbReference type="InterPro" id="IPR022044">
    <property type="entry name" value="TcdB_toxin_mid/C"/>
</dbReference>
<dbReference type="InterPro" id="IPR050708">
    <property type="entry name" value="T6SS_VgrG/RHS"/>
</dbReference>
<dbReference type="PANTHER" id="PTHR32305">
    <property type="match status" value="1"/>
</dbReference>
<dbReference type="PANTHER" id="PTHR32305:SF15">
    <property type="entry name" value="PROTEIN RHSA-RELATED"/>
    <property type="match status" value="1"/>
</dbReference>
<proteinExistence type="predicted"/>
<protein>
    <recommendedName>
        <fullName evidence="10">Toxin</fullName>
    </recommendedName>
</protein>
<evidence type="ECO:0008006" key="10">
    <source>
        <dbReference type="Google" id="ProtNLM"/>
    </source>
</evidence>
<feature type="region of interest" description="Disordered" evidence="5">
    <location>
        <begin position="2259"/>
        <end position="2301"/>
    </location>
</feature>
<evidence type="ECO:0000256" key="1">
    <source>
        <dbReference type="ARBA" id="ARBA00004613"/>
    </source>
</evidence>
<feature type="compositionally biased region" description="Basic and acidic residues" evidence="5">
    <location>
        <begin position="2282"/>
        <end position="2297"/>
    </location>
</feature>
<keyword evidence="2" id="KW-0964">Secreted</keyword>
<dbReference type="Proteomes" id="UP000295497">
    <property type="component" value="Chromosome"/>
</dbReference>
<dbReference type="InterPro" id="IPR003284">
    <property type="entry name" value="Sal_SpvB"/>
</dbReference>
<organism evidence="8 9">
    <name type="scientific">Sorangium cellulosum</name>
    <name type="common">Polyangium cellulosum</name>
    <dbReference type="NCBI Taxonomy" id="56"/>
    <lineage>
        <taxon>Bacteria</taxon>
        <taxon>Pseudomonadati</taxon>
        <taxon>Myxococcota</taxon>
        <taxon>Polyangia</taxon>
        <taxon>Polyangiales</taxon>
        <taxon>Polyangiaceae</taxon>
        <taxon>Sorangium</taxon>
    </lineage>
</organism>
<feature type="domain" description="Insecticide toxin TcdB middle/C-terminal" evidence="6">
    <location>
        <begin position="907"/>
        <end position="1012"/>
    </location>
</feature>
<dbReference type="Pfam" id="PF12255">
    <property type="entry name" value="TcdB_toxin_midC"/>
    <property type="match status" value="1"/>
</dbReference>
<feature type="domain" description="Insecticide toxin TcdB middle/N-terminal" evidence="7">
    <location>
        <begin position="698"/>
        <end position="830"/>
    </location>
</feature>
<dbReference type="NCBIfam" id="TIGR03696">
    <property type="entry name" value="Rhs_assc_core"/>
    <property type="match status" value="1"/>
</dbReference>
<feature type="region of interest" description="Disordered" evidence="5">
    <location>
        <begin position="1"/>
        <end position="73"/>
    </location>
</feature>
<evidence type="ECO:0000259" key="7">
    <source>
        <dbReference type="Pfam" id="PF12256"/>
    </source>
</evidence>
<feature type="compositionally biased region" description="Basic and acidic residues" evidence="5">
    <location>
        <begin position="1"/>
        <end position="10"/>
    </location>
</feature>
<dbReference type="Pfam" id="PF03534">
    <property type="entry name" value="SpvB"/>
    <property type="match status" value="1"/>
</dbReference>
<feature type="compositionally biased region" description="Basic and acidic residues" evidence="5">
    <location>
        <begin position="1806"/>
        <end position="1817"/>
    </location>
</feature>
<dbReference type="NCBIfam" id="TIGR01643">
    <property type="entry name" value="YD_repeat_2x"/>
    <property type="match status" value="1"/>
</dbReference>
<feature type="compositionally biased region" description="Low complexity" evidence="5">
    <location>
        <begin position="47"/>
        <end position="56"/>
    </location>
</feature>
<comment type="subcellular location">
    <subcellularLocation>
        <location evidence="1">Secreted</location>
    </subcellularLocation>
</comment>
<evidence type="ECO:0000259" key="6">
    <source>
        <dbReference type="Pfam" id="PF12255"/>
    </source>
</evidence>
<evidence type="ECO:0000313" key="8">
    <source>
        <dbReference type="EMBL" id="AUX35897.1"/>
    </source>
</evidence>
<dbReference type="InterPro" id="IPR028994">
    <property type="entry name" value="Integrin_alpha_N"/>
</dbReference>
<name>A0A4P2QZ80_SORCE</name>
<feature type="compositionally biased region" description="Low complexity" evidence="5">
    <location>
        <begin position="12"/>
        <end position="24"/>
    </location>
</feature>